<protein>
    <submittedName>
        <fullName evidence="9">Transmembrane protein 195</fullName>
    </submittedName>
</protein>
<accession>E2B6B7</accession>
<feature type="chain" id="PRO_5003157379" evidence="7">
    <location>
        <begin position="23"/>
        <end position="226"/>
    </location>
</feature>
<evidence type="ECO:0000256" key="3">
    <source>
        <dbReference type="ARBA" id="ARBA00022989"/>
    </source>
</evidence>
<dbReference type="AlphaFoldDB" id="E2B6B7"/>
<keyword evidence="7" id="KW-0732">Signal</keyword>
<dbReference type="EMBL" id="GL445930">
    <property type="protein sequence ID" value="EFN88810.1"/>
    <property type="molecule type" value="Genomic_DNA"/>
</dbReference>
<keyword evidence="10" id="KW-1185">Reference proteome</keyword>
<evidence type="ECO:0000313" key="10">
    <source>
        <dbReference type="Proteomes" id="UP000008237"/>
    </source>
</evidence>
<evidence type="ECO:0000259" key="8">
    <source>
        <dbReference type="Pfam" id="PF04116"/>
    </source>
</evidence>
<dbReference type="GO" id="GO:0005783">
    <property type="term" value="C:endoplasmic reticulum"/>
    <property type="evidence" value="ECO:0007669"/>
    <property type="project" value="TreeGrafter"/>
</dbReference>
<sequence length="226" mass="27404">MQSWCNFIFYLPLTLFVPPSHFISHKQFNLIYQLCLHTTLIGNIRGFDWFFNTAKHHRVHHGCNLYCLDKNYGGVFIIWDRLFGTFQEEKEEIVYGLVISSESFNPIYLQLHYLKAMFKKSAAMYTWWNKIDTFWKGPSWFPGAPRLGLDHYKTYTTPRYVYDPYTPTWQLVYILFHFAVILVDHCRLQDAVSLFRRDPFFVLSREREREREKLLYKIIFFFMEKI</sequence>
<dbReference type="Pfam" id="PF04116">
    <property type="entry name" value="FA_hydroxylase"/>
    <property type="match status" value="1"/>
</dbReference>
<evidence type="ECO:0000256" key="1">
    <source>
        <dbReference type="ARBA" id="ARBA00004127"/>
    </source>
</evidence>
<feature type="signal peptide" evidence="7">
    <location>
        <begin position="1"/>
        <end position="22"/>
    </location>
</feature>
<dbReference type="GO" id="GO:0006643">
    <property type="term" value="P:membrane lipid metabolic process"/>
    <property type="evidence" value="ECO:0007669"/>
    <property type="project" value="TreeGrafter"/>
</dbReference>
<name>E2B6B7_HARSA</name>
<dbReference type="InterPro" id="IPR051689">
    <property type="entry name" value="Sterol_desaturase/TMEM195"/>
</dbReference>
<gene>
    <name evidence="9" type="ORF">EAI_13055</name>
</gene>
<dbReference type="GO" id="GO:0005506">
    <property type="term" value="F:iron ion binding"/>
    <property type="evidence" value="ECO:0007669"/>
    <property type="project" value="InterPro"/>
</dbReference>
<keyword evidence="5" id="KW-0443">Lipid metabolism</keyword>
<dbReference type="PANTHER" id="PTHR21624:SF1">
    <property type="entry name" value="ALKYLGLYCEROL MONOOXYGENASE"/>
    <property type="match status" value="1"/>
</dbReference>
<evidence type="ECO:0000256" key="5">
    <source>
        <dbReference type="ARBA" id="ARBA00023098"/>
    </source>
</evidence>
<evidence type="ECO:0000256" key="2">
    <source>
        <dbReference type="ARBA" id="ARBA00022692"/>
    </source>
</evidence>
<proteinExistence type="predicted"/>
<evidence type="ECO:0000256" key="6">
    <source>
        <dbReference type="ARBA" id="ARBA00023136"/>
    </source>
</evidence>
<dbReference type="OrthoDB" id="6354873at2759"/>
<dbReference type="Proteomes" id="UP000008237">
    <property type="component" value="Unassembled WGS sequence"/>
</dbReference>
<feature type="domain" description="Fatty acid hydroxylase" evidence="8">
    <location>
        <begin position="6"/>
        <end position="85"/>
    </location>
</feature>
<dbReference type="PANTHER" id="PTHR21624">
    <property type="entry name" value="STEROL DESATURASE-RELATED PROTEIN"/>
    <property type="match status" value="1"/>
</dbReference>
<organism evidence="10">
    <name type="scientific">Harpegnathos saltator</name>
    <name type="common">Jerdon's jumping ant</name>
    <dbReference type="NCBI Taxonomy" id="610380"/>
    <lineage>
        <taxon>Eukaryota</taxon>
        <taxon>Metazoa</taxon>
        <taxon>Ecdysozoa</taxon>
        <taxon>Arthropoda</taxon>
        <taxon>Hexapoda</taxon>
        <taxon>Insecta</taxon>
        <taxon>Pterygota</taxon>
        <taxon>Neoptera</taxon>
        <taxon>Endopterygota</taxon>
        <taxon>Hymenoptera</taxon>
        <taxon>Apocrita</taxon>
        <taxon>Aculeata</taxon>
        <taxon>Formicoidea</taxon>
        <taxon>Formicidae</taxon>
        <taxon>Ponerinae</taxon>
        <taxon>Ponerini</taxon>
        <taxon>Harpegnathos</taxon>
    </lineage>
</organism>
<keyword evidence="4" id="KW-0560">Oxidoreductase</keyword>
<evidence type="ECO:0000256" key="7">
    <source>
        <dbReference type="SAM" id="SignalP"/>
    </source>
</evidence>
<keyword evidence="2 9" id="KW-0812">Transmembrane</keyword>
<reference evidence="9 10" key="1">
    <citation type="journal article" date="2010" name="Science">
        <title>Genomic comparison of the ants Camponotus floridanus and Harpegnathos saltator.</title>
        <authorList>
            <person name="Bonasio R."/>
            <person name="Zhang G."/>
            <person name="Ye C."/>
            <person name="Mutti N.S."/>
            <person name="Fang X."/>
            <person name="Qin N."/>
            <person name="Donahue G."/>
            <person name="Yang P."/>
            <person name="Li Q."/>
            <person name="Li C."/>
            <person name="Zhang P."/>
            <person name="Huang Z."/>
            <person name="Berger S.L."/>
            <person name="Reinberg D."/>
            <person name="Wang J."/>
            <person name="Liebig J."/>
        </authorList>
    </citation>
    <scope>NUCLEOTIDE SEQUENCE [LARGE SCALE GENOMIC DNA]</scope>
    <source>
        <strain evidence="9 10">R22 G/1</strain>
    </source>
</reference>
<dbReference type="InterPro" id="IPR006694">
    <property type="entry name" value="Fatty_acid_hydroxylase"/>
</dbReference>
<dbReference type="GO" id="GO:0016020">
    <property type="term" value="C:membrane"/>
    <property type="evidence" value="ECO:0007669"/>
    <property type="project" value="GOC"/>
</dbReference>
<dbReference type="GO" id="GO:0050479">
    <property type="term" value="F:glyceryl-ether monooxygenase activity"/>
    <property type="evidence" value="ECO:0007669"/>
    <property type="project" value="TreeGrafter"/>
</dbReference>
<dbReference type="STRING" id="610380.E2B6B7"/>
<dbReference type="InParanoid" id="E2B6B7"/>
<keyword evidence="3" id="KW-1133">Transmembrane helix</keyword>
<keyword evidence="6" id="KW-0472">Membrane</keyword>
<evidence type="ECO:0000313" key="9">
    <source>
        <dbReference type="EMBL" id="EFN88810.1"/>
    </source>
</evidence>
<dbReference type="OMA" id="SINMNTW"/>
<dbReference type="GO" id="GO:0008610">
    <property type="term" value="P:lipid biosynthetic process"/>
    <property type="evidence" value="ECO:0007669"/>
    <property type="project" value="InterPro"/>
</dbReference>
<comment type="subcellular location">
    <subcellularLocation>
        <location evidence="1">Endomembrane system</location>
        <topology evidence="1">Multi-pass membrane protein</topology>
    </subcellularLocation>
</comment>
<evidence type="ECO:0000256" key="4">
    <source>
        <dbReference type="ARBA" id="ARBA00023002"/>
    </source>
</evidence>